<organism evidence="5 6">
    <name type="scientific">Anaerosacchariphilus hominis</name>
    <dbReference type="NCBI Taxonomy" id="2763017"/>
    <lineage>
        <taxon>Bacteria</taxon>
        <taxon>Bacillati</taxon>
        <taxon>Bacillota</taxon>
        <taxon>Clostridia</taxon>
        <taxon>Lachnospirales</taxon>
        <taxon>Lachnospiraceae</taxon>
        <taxon>Anaerosacchariphilus</taxon>
    </lineage>
</organism>
<dbReference type="InterPro" id="IPR018060">
    <property type="entry name" value="HTH_AraC"/>
</dbReference>
<comment type="caution">
    <text evidence="5">The sequence shown here is derived from an EMBL/GenBank/DDBJ whole genome shotgun (WGS) entry which is preliminary data.</text>
</comment>
<evidence type="ECO:0000313" key="6">
    <source>
        <dbReference type="Proteomes" id="UP000649345"/>
    </source>
</evidence>
<dbReference type="EMBL" id="JACOOR010000007">
    <property type="protein sequence ID" value="MBC5660552.1"/>
    <property type="molecule type" value="Genomic_DNA"/>
</dbReference>
<sequence length="308" mass="35528">MKAFHEVRSYDSDFMVWHSSYENVGFLAHWHREIELIYIRSGSCTLHITDHAFTAHAGDLAICESGVIHYCDSHGMDNSMDFLIFDPSIVSPLFQNPGFIHPLVPAELLGQYGLAEMLPLLMDTISRELTQKAPYYKEVVSSSLQTFWSLLKRNHPRVGADQLPDGRRERMLDDLQDLLEYIDVHYAENISLEYAAGRMNFSASHFSKTFKKLMGINYVTYLNLVRVEQAAYLLRHTEKKFTDIALNCGFNNIRTFNRVFKEITGCTPSEFLLLPDPDTYKRTYYNRRSAEKEFVEHDSLTLVKNASS</sequence>
<keyword evidence="2" id="KW-0238">DNA-binding</keyword>
<name>A0A923LE17_9FIRM</name>
<dbReference type="InterPro" id="IPR011051">
    <property type="entry name" value="RmlC_Cupin_sf"/>
</dbReference>
<dbReference type="Gene3D" id="2.60.120.10">
    <property type="entry name" value="Jelly Rolls"/>
    <property type="match status" value="1"/>
</dbReference>
<dbReference type="SUPFAM" id="SSF46689">
    <property type="entry name" value="Homeodomain-like"/>
    <property type="match status" value="2"/>
</dbReference>
<dbReference type="PRINTS" id="PR00032">
    <property type="entry name" value="HTHARAC"/>
</dbReference>
<dbReference type="Pfam" id="PF12833">
    <property type="entry name" value="HTH_18"/>
    <property type="match status" value="1"/>
</dbReference>
<evidence type="ECO:0000256" key="1">
    <source>
        <dbReference type="ARBA" id="ARBA00023015"/>
    </source>
</evidence>
<dbReference type="PANTHER" id="PTHR43280:SF2">
    <property type="entry name" value="HTH-TYPE TRANSCRIPTIONAL REGULATOR EXSA"/>
    <property type="match status" value="1"/>
</dbReference>
<dbReference type="InterPro" id="IPR014710">
    <property type="entry name" value="RmlC-like_jellyroll"/>
</dbReference>
<dbReference type="PANTHER" id="PTHR43280">
    <property type="entry name" value="ARAC-FAMILY TRANSCRIPTIONAL REGULATOR"/>
    <property type="match status" value="1"/>
</dbReference>
<evidence type="ECO:0000256" key="3">
    <source>
        <dbReference type="ARBA" id="ARBA00023163"/>
    </source>
</evidence>
<dbReference type="AlphaFoldDB" id="A0A923LE17"/>
<dbReference type="Pfam" id="PF02311">
    <property type="entry name" value="AraC_binding"/>
    <property type="match status" value="1"/>
</dbReference>
<dbReference type="SUPFAM" id="SSF51182">
    <property type="entry name" value="RmlC-like cupins"/>
    <property type="match status" value="1"/>
</dbReference>
<keyword evidence="3" id="KW-0804">Transcription</keyword>
<keyword evidence="1" id="KW-0805">Transcription regulation</keyword>
<feature type="domain" description="HTH araC/xylS-type" evidence="4">
    <location>
        <begin position="176"/>
        <end position="274"/>
    </location>
</feature>
<accession>A0A923LE17</accession>
<dbReference type="GO" id="GO:0003700">
    <property type="term" value="F:DNA-binding transcription factor activity"/>
    <property type="evidence" value="ECO:0007669"/>
    <property type="project" value="InterPro"/>
</dbReference>
<evidence type="ECO:0000313" key="5">
    <source>
        <dbReference type="EMBL" id="MBC5660552.1"/>
    </source>
</evidence>
<dbReference type="PROSITE" id="PS01124">
    <property type="entry name" value="HTH_ARAC_FAMILY_2"/>
    <property type="match status" value="1"/>
</dbReference>
<proteinExistence type="predicted"/>
<evidence type="ECO:0000259" key="4">
    <source>
        <dbReference type="PROSITE" id="PS01124"/>
    </source>
</evidence>
<keyword evidence="6" id="KW-1185">Reference proteome</keyword>
<dbReference type="CDD" id="cd02208">
    <property type="entry name" value="cupin_RmlC-like"/>
    <property type="match status" value="1"/>
</dbReference>
<dbReference type="Gene3D" id="1.10.10.60">
    <property type="entry name" value="Homeodomain-like"/>
    <property type="match status" value="2"/>
</dbReference>
<dbReference type="Proteomes" id="UP000649345">
    <property type="component" value="Unassembled WGS sequence"/>
</dbReference>
<protein>
    <submittedName>
        <fullName evidence="5">Helix-turn-helix domain-containing protein</fullName>
    </submittedName>
</protein>
<dbReference type="PROSITE" id="PS00041">
    <property type="entry name" value="HTH_ARAC_FAMILY_1"/>
    <property type="match status" value="1"/>
</dbReference>
<reference evidence="5" key="1">
    <citation type="submission" date="2020-08" db="EMBL/GenBank/DDBJ databases">
        <title>Genome public.</title>
        <authorList>
            <person name="Liu C."/>
            <person name="Sun Q."/>
        </authorList>
    </citation>
    <scope>NUCLEOTIDE SEQUENCE</scope>
    <source>
        <strain evidence="5">NSJ-68</strain>
    </source>
</reference>
<dbReference type="InterPro" id="IPR009057">
    <property type="entry name" value="Homeodomain-like_sf"/>
</dbReference>
<dbReference type="RefSeq" id="WP_186873723.1">
    <property type="nucleotide sequence ID" value="NZ_JACOOR010000007.1"/>
</dbReference>
<evidence type="ECO:0000256" key="2">
    <source>
        <dbReference type="ARBA" id="ARBA00023125"/>
    </source>
</evidence>
<dbReference type="SMART" id="SM00342">
    <property type="entry name" value="HTH_ARAC"/>
    <property type="match status" value="1"/>
</dbReference>
<dbReference type="GO" id="GO:0043565">
    <property type="term" value="F:sequence-specific DNA binding"/>
    <property type="evidence" value="ECO:0007669"/>
    <property type="project" value="InterPro"/>
</dbReference>
<dbReference type="InterPro" id="IPR018062">
    <property type="entry name" value="HTH_AraC-typ_CS"/>
</dbReference>
<dbReference type="InterPro" id="IPR020449">
    <property type="entry name" value="Tscrpt_reg_AraC-type_HTH"/>
</dbReference>
<gene>
    <name evidence="5" type="ORF">H8S44_12320</name>
</gene>
<dbReference type="InterPro" id="IPR003313">
    <property type="entry name" value="AraC-bd"/>
</dbReference>